<evidence type="ECO:0000313" key="2">
    <source>
        <dbReference type="Proteomes" id="UP001303046"/>
    </source>
</evidence>
<protein>
    <submittedName>
        <fullName evidence="1">Uncharacterized protein</fullName>
    </submittedName>
</protein>
<evidence type="ECO:0000313" key="1">
    <source>
        <dbReference type="EMBL" id="KAK6756566.1"/>
    </source>
</evidence>
<keyword evidence="2" id="KW-1185">Reference proteome</keyword>
<organism evidence="1 2">
    <name type="scientific">Necator americanus</name>
    <name type="common">Human hookworm</name>
    <dbReference type="NCBI Taxonomy" id="51031"/>
    <lineage>
        <taxon>Eukaryota</taxon>
        <taxon>Metazoa</taxon>
        <taxon>Ecdysozoa</taxon>
        <taxon>Nematoda</taxon>
        <taxon>Chromadorea</taxon>
        <taxon>Rhabditida</taxon>
        <taxon>Rhabditina</taxon>
        <taxon>Rhabditomorpha</taxon>
        <taxon>Strongyloidea</taxon>
        <taxon>Ancylostomatidae</taxon>
        <taxon>Bunostominae</taxon>
        <taxon>Necator</taxon>
    </lineage>
</organism>
<gene>
    <name evidence="1" type="primary">Necator_chrV.g19572</name>
    <name evidence="1" type="ORF">RB195_014780</name>
</gene>
<accession>A0ABR1E4B1</accession>
<proteinExistence type="predicted"/>
<reference evidence="1 2" key="1">
    <citation type="submission" date="2023-08" db="EMBL/GenBank/DDBJ databases">
        <title>A Necator americanus chromosomal reference genome.</title>
        <authorList>
            <person name="Ilik V."/>
            <person name="Petrzelkova K.J."/>
            <person name="Pardy F."/>
            <person name="Fuh T."/>
            <person name="Niatou-Singa F.S."/>
            <person name="Gouil Q."/>
            <person name="Baker L."/>
            <person name="Ritchie M.E."/>
            <person name="Jex A.R."/>
            <person name="Gazzola D."/>
            <person name="Li H."/>
            <person name="Toshio Fujiwara R."/>
            <person name="Zhan B."/>
            <person name="Aroian R.V."/>
            <person name="Pafco B."/>
            <person name="Schwarz E.M."/>
        </authorList>
    </citation>
    <scope>NUCLEOTIDE SEQUENCE [LARGE SCALE GENOMIC DNA]</scope>
    <source>
        <strain evidence="1 2">Aroian</strain>
        <tissue evidence="1">Whole animal</tissue>
    </source>
</reference>
<sequence length="113" mass="12526">MSSALRIVTEDGSKVRENAFNFTGNVFRTIDSHSLASSGSILHVKSGKLGFPTMREKRTYTCMKYEGKEGGGTALTFTHVHRLISTPPGFRVRKDTLGRMLGMKAWISNCRVT</sequence>
<dbReference type="Proteomes" id="UP001303046">
    <property type="component" value="Unassembled WGS sequence"/>
</dbReference>
<comment type="caution">
    <text evidence="1">The sequence shown here is derived from an EMBL/GenBank/DDBJ whole genome shotgun (WGS) entry which is preliminary data.</text>
</comment>
<dbReference type="EMBL" id="JAVFWL010000005">
    <property type="protein sequence ID" value="KAK6756566.1"/>
    <property type="molecule type" value="Genomic_DNA"/>
</dbReference>
<name>A0ABR1E4B1_NECAM</name>